<dbReference type="Proteomes" id="UP001302321">
    <property type="component" value="Unassembled WGS sequence"/>
</dbReference>
<comment type="caution">
    <text evidence="1">The sequence shown here is derived from an EMBL/GenBank/DDBJ whole genome shotgun (WGS) entry which is preliminary data.</text>
</comment>
<dbReference type="EMBL" id="MU866132">
    <property type="protein sequence ID" value="KAK4178723.1"/>
    <property type="molecule type" value="Genomic_DNA"/>
</dbReference>
<protein>
    <submittedName>
        <fullName evidence="1">Uncharacterized protein</fullName>
    </submittedName>
</protein>
<proteinExistence type="predicted"/>
<evidence type="ECO:0000313" key="2">
    <source>
        <dbReference type="Proteomes" id="UP001302321"/>
    </source>
</evidence>
<accession>A0AAN6WBS4</accession>
<organism evidence="1 2">
    <name type="scientific">Triangularia setosa</name>
    <dbReference type="NCBI Taxonomy" id="2587417"/>
    <lineage>
        <taxon>Eukaryota</taxon>
        <taxon>Fungi</taxon>
        <taxon>Dikarya</taxon>
        <taxon>Ascomycota</taxon>
        <taxon>Pezizomycotina</taxon>
        <taxon>Sordariomycetes</taxon>
        <taxon>Sordariomycetidae</taxon>
        <taxon>Sordariales</taxon>
        <taxon>Podosporaceae</taxon>
        <taxon>Triangularia</taxon>
    </lineage>
</organism>
<reference evidence="1" key="2">
    <citation type="submission" date="2023-05" db="EMBL/GenBank/DDBJ databases">
        <authorList>
            <consortium name="Lawrence Berkeley National Laboratory"/>
            <person name="Steindorff A."/>
            <person name="Hensen N."/>
            <person name="Bonometti L."/>
            <person name="Westerberg I."/>
            <person name="Brannstrom I.O."/>
            <person name="Guillou S."/>
            <person name="Cros-Aarteil S."/>
            <person name="Calhoun S."/>
            <person name="Haridas S."/>
            <person name="Kuo A."/>
            <person name="Mondo S."/>
            <person name="Pangilinan J."/>
            <person name="Riley R."/>
            <person name="Labutti K."/>
            <person name="Andreopoulos B."/>
            <person name="Lipzen A."/>
            <person name="Chen C."/>
            <person name="Yanf M."/>
            <person name="Daum C."/>
            <person name="Ng V."/>
            <person name="Clum A."/>
            <person name="Ohm R."/>
            <person name="Martin F."/>
            <person name="Silar P."/>
            <person name="Natvig D."/>
            <person name="Lalanne C."/>
            <person name="Gautier V."/>
            <person name="Ament-Velasquez S.L."/>
            <person name="Kruys A."/>
            <person name="Hutchinson M.I."/>
            <person name="Powell A.J."/>
            <person name="Barry K."/>
            <person name="Miller A.N."/>
            <person name="Grigoriev I.V."/>
            <person name="Debuchy R."/>
            <person name="Gladieux P."/>
            <person name="Thoren M.H."/>
            <person name="Johannesson H."/>
        </authorList>
    </citation>
    <scope>NUCLEOTIDE SEQUENCE</scope>
    <source>
        <strain evidence="1">CBS 892.96</strain>
    </source>
</reference>
<sequence>MKASNQAVTITVGGVNLSATWTKTPSGGVGVYHGSVDYGSNTGAVVVTVGSMTVNERSITSSCDDTSGYINWNAFVASTAGAATGFDELCAFTCRYGYCPVGACPCTKMGRGNELLDEDTLGFGTIEFPAQGRSASYWGLCSFACNYGFLCPNAYCDTTEHQFVIPSVSPFTPDACTLGVGEGGALHVPPGQSKSVTGKADPTVDERIYGPLYEFTCSRGYCPEGVCVQTEIDGGSLYKDVNVAYISPAVYLSPRAACQSPCVLVLPPSGLLSTTTIKLPPYKTSAQFGSTTTTMTLYPPNIVTDKIWYSNINITGSVTDGAVFPRCISLKPEAIPITLSYVSNSRTTVTIRQVELPPWLQITQGPSDQ</sequence>
<dbReference type="AlphaFoldDB" id="A0AAN6WBS4"/>
<name>A0AAN6WBS4_9PEZI</name>
<gene>
    <name evidence="1" type="ORF">QBC36DRAFT_367139</name>
</gene>
<evidence type="ECO:0000313" key="1">
    <source>
        <dbReference type="EMBL" id="KAK4178723.1"/>
    </source>
</evidence>
<keyword evidence="2" id="KW-1185">Reference proteome</keyword>
<reference evidence="1" key="1">
    <citation type="journal article" date="2023" name="Mol. Phylogenet. Evol.">
        <title>Genome-scale phylogeny and comparative genomics of the fungal order Sordariales.</title>
        <authorList>
            <person name="Hensen N."/>
            <person name="Bonometti L."/>
            <person name="Westerberg I."/>
            <person name="Brannstrom I.O."/>
            <person name="Guillou S."/>
            <person name="Cros-Aarteil S."/>
            <person name="Calhoun S."/>
            <person name="Haridas S."/>
            <person name="Kuo A."/>
            <person name="Mondo S."/>
            <person name="Pangilinan J."/>
            <person name="Riley R."/>
            <person name="LaButti K."/>
            <person name="Andreopoulos B."/>
            <person name="Lipzen A."/>
            <person name="Chen C."/>
            <person name="Yan M."/>
            <person name="Daum C."/>
            <person name="Ng V."/>
            <person name="Clum A."/>
            <person name="Steindorff A."/>
            <person name="Ohm R.A."/>
            <person name="Martin F."/>
            <person name="Silar P."/>
            <person name="Natvig D.O."/>
            <person name="Lalanne C."/>
            <person name="Gautier V."/>
            <person name="Ament-Velasquez S.L."/>
            <person name="Kruys A."/>
            <person name="Hutchinson M.I."/>
            <person name="Powell A.J."/>
            <person name="Barry K."/>
            <person name="Miller A.N."/>
            <person name="Grigoriev I.V."/>
            <person name="Debuchy R."/>
            <person name="Gladieux P."/>
            <person name="Hiltunen Thoren M."/>
            <person name="Johannesson H."/>
        </authorList>
    </citation>
    <scope>NUCLEOTIDE SEQUENCE</scope>
    <source>
        <strain evidence="1">CBS 892.96</strain>
    </source>
</reference>